<proteinExistence type="predicted"/>
<organism evidence="3 4">
    <name type="scientific">Brachybacterium hainanense</name>
    <dbReference type="NCBI Taxonomy" id="1541174"/>
    <lineage>
        <taxon>Bacteria</taxon>
        <taxon>Bacillati</taxon>
        <taxon>Actinomycetota</taxon>
        <taxon>Actinomycetes</taxon>
        <taxon>Micrococcales</taxon>
        <taxon>Dermabacteraceae</taxon>
        <taxon>Brachybacterium</taxon>
    </lineage>
</organism>
<evidence type="ECO:0000313" key="3">
    <source>
        <dbReference type="EMBL" id="MFC0674848.1"/>
    </source>
</evidence>
<reference evidence="3 4" key="1">
    <citation type="submission" date="2024-09" db="EMBL/GenBank/DDBJ databases">
        <authorList>
            <person name="Sun Q."/>
            <person name="Mori K."/>
        </authorList>
    </citation>
    <scope>NUCLEOTIDE SEQUENCE [LARGE SCALE GENOMIC DNA]</scope>
    <source>
        <strain evidence="3 4">CICC 10874</strain>
    </source>
</reference>
<feature type="compositionally biased region" description="Basic and acidic residues" evidence="1">
    <location>
        <begin position="203"/>
        <end position="220"/>
    </location>
</feature>
<dbReference type="EMBL" id="JBHLSV010000015">
    <property type="protein sequence ID" value="MFC0674848.1"/>
    <property type="molecule type" value="Genomic_DNA"/>
</dbReference>
<protein>
    <submittedName>
        <fullName evidence="3">Trp biosynthesis-associated membrane protein</fullName>
    </submittedName>
</protein>
<comment type="caution">
    <text evidence="3">The sequence shown here is derived from an EMBL/GenBank/DDBJ whole genome shotgun (WGS) entry which is preliminary data.</text>
</comment>
<gene>
    <name evidence="3" type="ORF">ACFFF6_12850</name>
</gene>
<keyword evidence="4" id="KW-1185">Reference proteome</keyword>
<sequence>MISRRSAVLAGLALSAGMAGLTRTTWTTASAVDLAGTTRDLDIAGGDVAPGVLALALVGIAASLATSLSSAWIRLVSGPALVLAGLGAAAAAMLVRADPLGTSRSAIAEAVGVVGGEAAAESTLWPLGVLVPAALLVVLGVLVLRGGGAWSRSSRHARATRSAVAVRDVDPAEDPAGVWDALTLGEDPSEELGDEPGSTSRSAPDRGGDGADEGPRSVAQ</sequence>
<feature type="region of interest" description="Disordered" evidence="1">
    <location>
        <begin position="176"/>
        <end position="220"/>
    </location>
</feature>
<keyword evidence="2" id="KW-0472">Membrane</keyword>
<evidence type="ECO:0000256" key="2">
    <source>
        <dbReference type="SAM" id="Phobius"/>
    </source>
</evidence>
<feature type="transmembrane region" description="Helical" evidence="2">
    <location>
        <begin position="124"/>
        <end position="144"/>
    </location>
</feature>
<dbReference type="InterPro" id="IPR019051">
    <property type="entry name" value="Trp_biosyn_TM_oprn/chp"/>
</dbReference>
<name>A0ABV6RG48_9MICO</name>
<dbReference type="Proteomes" id="UP001589793">
    <property type="component" value="Unassembled WGS sequence"/>
</dbReference>
<keyword evidence="2" id="KW-0812">Transmembrane</keyword>
<accession>A0ABV6RG48</accession>
<evidence type="ECO:0000256" key="1">
    <source>
        <dbReference type="SAM" id="MobiDB-lite"/>
    </source>
</evidence>
<dbReference type="Pfam" id="PF09534">
    <property type="entry name" value="Trp_oprn_chp"/>
    <property type="match status" value="1"/>
</dbReference>
<feature type="transmembrane region" description="Helical" evidence="2">
    <location>
        <begin position="75"/>
        <end position="95"/>
    </location>
</feature>
<keyword evidence="2" id="KW-1133">Transmembrane helix</keyword>
<evidence type="ECO:0000313" key="4">
    <source>
        <dbReference type="Proteomes" id="UP001589793"/>
    </source>
</evidence>
<feature type="transmembrane region" description="Helical" evidence="2">
    <location>
        <begin position="48"/>
        <end position="68"/>
    </location>
</feature>
<dbReference type="RefSeq" id="WP_376981311.1">
    <property type="nucleotide sequence ID" value="NZ_JBHLSV010000015.1"/>
</dbReference>